<dbReference type="PROSITE" id="PS51112">
    <property type="entry name" value="AMMECR1"/>
    <property type="match status" value="1"/>
</dbReference>
<dbReference type="InterPro" id="IPR027623">
    <property type="entry name" value="AmmeMemoSam_A"/>
</dbReference>
<evidence type="ECO:0000313" key="3">
    <source>
        <dbReference type="Proteomes" id="UP000266287"/>
    </source>
</evidence>
<gene>
    <name evidence="2" type="primary">amrA</name>
    <name evidence="2" type="ORF">B9J77_03500</name>
</gene>
<dbReference type="Pfam" id="PF01871">
    <property type="entry name" value="AMMECR1"/>
    <property type="match status" value="1"/>
</dbReference>
<dbReference type="NCBIfam" id="TIGR00296">
    <property type="entry name" value="TIGR00296 family protein"/>
    <property type="match status" value="1"/>
</dbReference>
<feature type="domain" description="AMMECR1" evidence="1">
    <location>
        <begin position="9"/>
        <end position="185"/>
    </location>
</feature>
<dbReference type="PANTHER" id="PTHR13016:SF0">
    <property type="entry name" value="AMME SYNDROME CANDIDATE GENE 1 PROTEIN"/>
    <property type="match status" value="1"/>
</dbReference>
<name>A0A399FY91_UNCN2</name>
<dbReference type="SUPFAM" id="SSF143447">
    <property type="entry name" value="AMMECR1-like"/>
    <property type="match status" value="1"/>
</dbReference>
<dbReference type="InterPro" id="IPR002733">
    <property type="entry name" value="AMMECR1_domain"/>
</dbReference>
<reference evidence="2 3" key="1">
    <citation type="submission" date="2018-08" db="EMBL/GenBank/DDBJ databases">
        <title>Draft genome of candidate division NPL-UPA2 bacterium Unc8 that adapted to ultra-basic serpentinizing groundwater.</title>
        <authorList>
            <person name="Ishii S."/>
            <person name="Suzuki S."/>
            <person name="Nealson K.H."/>
        </authorList>
    </citation>
    <scope>NUCLEOTIDE SEQUENCE [LARGE SCALE GENOMIC DNA]</scope>
    <source>
        <strain evidence="2">Unc8</strain>
    </source>
</reference>
<dbReference type="Gene3D" id="3.30.700.20">
    <property type="entry name" value="Hypothetical protein ph0010, domain 1"/>
    <property type="match status" value="1"/>
</dbReference>
<evidence type="ECO:0000259" key="1">
    <source>
        <dbReference type="PROSITE" id="PS51112"/>
    </source>
</evidence>
<dbReference type="AlphaFoldDB" id="A0A399FY91"/>
<dbReference type="NCBIfam" id="TIGR04335">
    <property type="entry name" value="AmmeMemoSam_A"/>
    <property type="match status" value="1"/>
</dbReference>
<dbReference type="InterPro" id="IPR027485">
    <property type="entry name" value="AMMECR1_N"/>
</dbReference>
<organism evidence="2 3">
    <name type="scientific">candidate division NPL-UPA2 bacterium Unc8</name>
    <dbReference type="NCBI Taxonomy" id="1980939"/>
    <lineage>
        <taxon>Bacteria</taxon>
    </lineage>
</organism>
<dbReference type="InterPro" id="IPR036071">
    <property type="entry name" value="AMMECR1_dom_sf"/>
</dbReference>
<comment type="caution">
    <text evidence="2">The sequence shown here is derived from an EMBL/GenBank/DDBJ whole genome shotgun (WGS) entry which is preliminary data.</text>
</comment>
<dbReference type="InterPro" id="IPR023473">
    <property type="entry name" value="AMMECR1"/>
</dbReference>
<dbReference type="Gene3D" id="3.30.1490.150">
    <property type="entry name" value="Hypothetical protein ph0010, domain 2"/>
    <property type="match status" value="1"/>
</dbReference>
<sequence length="185" mass="20960">MEFKPLNKSAQEELLSIARFSITSYVLDGKIPLFEAKEPALSERRGVFVTIISRGNLRGCIGQHESDIPLCQLTAQMAVAAACDDPRFPPVMKEEFGEIKIKISVYLMPPTKIKNINEFEIGRDGVIIKKDDYSATYLPEVALEQGWGRQEMLSNLCLKAGLAPDAWQEEIELFIYRTQMLEEQF</sequence>
<accession>A0A399FY91</accession>
<dbReference type="PANTHER" id="PTHR13016">
    <property type="entry name" value="AMMECR1 HOMOLOG"/>
    <property type="match status" value="1"/>
</dbReference>
<dbReference type="EMBL" id="NDHY01000006">
    <property type="protein sequence ID" value="RII00202.1"/>
    <property type="molecule type" value="Genomic_DNA"/>
</dbReference>
<evidence type="ECO:0000313" key="2">
    <source>
        <dbReference type="EMBL" id="RII00202.1"/>
    </source>
</evidence>
<dbReference type="Proteomes" id="UP000266287">
    <property type="component" value="Unassembled WGS sequence"/>
</dbReference>
<protein>
    <submittedName>
        <fullName evidence="2">AmmeMemoRadiSam system protein A</fullName>
    </submittedName>
</protein>
<proteinExistence type="predicted"/>